<dbReference type="EMBL" id="SFCA01000093">
    <property type="protein sequence ID" value="TRT55820.1"/>
    <property type="molecule type" value="Genomic_DNA"/>
</dbReference>
<evidence type="ECO:0000313" key="2">
    <source>
        <dbReference type="Proteomes" id="UP000316443"/>
    </source>
</evidence>
<accession>A0A551Y4D5</accession>
<organism evidence="1 2">
    <name type="scientific">Microcystis aeruginosa Ma_QC_C_20070703_M131</name>
    <dbReference type="NCBI Taxonomy" id="2486263"/>
    <lineage>
        <taxon>Bacteria</taxon>
        <taxon>Bacillati</taxon>
        <taxon>Cyanobacteriota</taxon>
        <taxon>Cyanophyceae</taxon>
        <taxon>Oscillatoriophycideae</taxon>
        <taxon>Chroococcales</taxon>
        <taxon>Microcystaceae</taxon>
        <taxon>Microcystis</taxon>
    </lineage>
</organism>
<dbReference type="AlphaFoldDB" id="A0A551Y4D5"/>
<dbReference type="Pfam" id="PF19570">
    <property type="entry name" value="DUF6088"/>
    <property type="match status" value="1"/>
</dbReference>
<proteinExistence type="predicted"/>
<reference evidence="1 2" key="1">
    <citation type="submission" date="2019-01" db="EMBL/GenBank/DDBJ databases">
        <title>Coherence of Microcystis species and biogeography revealed through population genomics.</title>
        <authorList>
            <person name="Perez-Carrascal O.M."/>
            <person name="Terrat Y."/>
            <person name="Giani A."/>
            <person name="Fortin N."/>
            <person name="Tromas N."/>
            <person name="Shapiro B.J."/>
        </authorList>
    </citation>
    <scope>NUCLEOTIDE SEQUENCE [LARGE SCALE GENOMIC DNA]</scope>
    <source>
        <strain evidence="1">Ma_QC_C_20070703_M131</strain>
    </source>
</reference>
<name>A0A551Y4D5_MICAE</name>
<dbReference type="InterPro" id="IPR045738">
    <property type="entry name" value="DUF6088"/>
</dbReference>
<evidence type="ECO:0000313" key="1">
    <source>
        <dbReference type="EMBL" id="TRT55820.1"/>
    </source>
</evidence>
<dbReference type="Proteomes" id="UP000316443">
    <property type="component" value="Unassembled WGS sequence"/>
</dbReference>
<gene>
    <name evidence="1" type="ORF">EWV85_08860</name>
</gene>
<protein>
    <submittedName>
        <fullName evidence="1">Uncharacterized protein</fullName>
    </submittedName>
</protein>
<comment type="caution">
    <text evidence="1">The sequence shown here is derived from an EMBL/GenBank/DDBJ whole genome shotgun (WGS) entry which is preliminary data.</text>
</comment>
<sequence length="207" mass="22441">MQPTHSALRAFIEELPLGHPVATQSFQRFGNRDAADKALSRLVHEGAIKRVVRGVYVRPEVSPILGELSVPLEDVAAALAEAEGARVQVSGETALNLLRLSTQVPAQAVLYTDGVSHTLRRGNMTLRLKHVNPKVLVCAGTDAAVILSALYVLGRDGVTAAVFGQLQQLITPSVLDELRAKRTQMIGWMRRIVEILPVTDASLPETR</sequence>